<evidence type="ECO:0000313" key="3">
    <source>
        <dbReference type="EMBL" id="QDT54663.1"/>
    </source>
</evidence>
<evidence type="ECO:0000256" key="1">
    <source>
        <dbReference type="SAM" id="Coils"/>
    </source>
</evidence>
<feature type="coiled-coil region" evidence="1">
    <location>
        <begin position="132"/>
        <end position="159"/>
    </location>
</feature>
<dbReference type="Proteomes" id="UP000315700">
    <property type="component" value="Chromosome"/>
</dbReference>
<gene>
    <name evidence="3" type="ORF">Pan44_26980</name>
</gene>
<organism evidence="3 4">
    <name type="scientific">Caulifigura coniformis</name>
    <dbReference type="NCBI Taxonomy" id="2527983"/>
    <lineage>
        <taxon>Bacteria</taxon>
        <taxon>Pseudomonadati</taxon>
        <taxon>Planctomycetota</taxon>
        <taxon>Planctomycetia</taxon>
        <taxon>Planctomycetales</taxon>
        <taxon>Planctomycetaceae</taxon>
        <taxon>Caulifigura</taxon>
    </lineage>
</organism>
<dbReference type="InParanoid" id="A0A517SEU5"/>
<evidence type="ECO:0000256" key="2">
    <source>
        <dbReference type="SAM" id="MobiDB-lite"/>
    </source>
</evidence>
<evidence type="ECO:0000313" key="4">
    <source>
        <dbReference type="Proteomes" id="UP000315700"/>
    </source>
</evidence>
<keyword evidence="4" id="KW-1185">Reference proteome</keyword>
<evidence type="ECO:0008006" key="5">
    <source>
        <dbReference type="Google" id="ProtNLM"/>
    </source>
</evidence>
<keyword evidence="1" id="KW-0175">Coiled coil</keyword>
<accession>A0A517SEU5</accession>
<sequence length="537" mass="59213">MPATPLSNRRSISPPEPNLGDTGFSNDSGELLDTATERLRYQRFPCGALPGVLARFVTCAAKAIGCDPSLVALPVLAAVATAIGASRRLTIKSGWKVPSIIWATVVGESGSSKTPAYNAAMRPLFTRHARAIRTFEDERAKYEEQVAWWEKRSAEWKREKKSLEQPPEKPTEPTLRREIVSDITIEALAVVMKNSPRGVLLGCDELSAMFGSFGRYKSGGGGNDASHYLSMYSGQSITVDRRTSTPPTLFVPHASLSICGGIQPGILKKSLGSEHIENGLAARFLLAMPPRRPKVWTEDDIPSVVEQSYERLIDKLFALEGQQKEDGSIEPRLVYLTPEAKTEWMDYYNSHGAEQVQLSGALAAAWSKLEETAARLALIFHMVRVASKDPTIEHPDRVDPKSVQSAIRLVSWFKNEARRVYGKLTQGEEAAARDRLIELIEKQGGSIAPWRLAQLKAGCSTEDAKILLQSLVKRGIGRWEWIEATRGPSAREFVLSHSDDLGEGDIPNESDELLDADGLDVLPDELDDSEYLDTEVF</sequence>
<dbReference type="AlphaFoldDB" id="A0A517SEU5"/>
<dbReference type="OrthoDB" id="279540at2"/>
<name>A0A517SEU5_9PLAN</name>
<dbReference type="RefSeq" id="WP_145030501.1">
    <property type="nucleotide sequence ID" value="NZ_CP036271.1"/>
</dbReference>
<dbReference type="KEGG" id="ccos:Pan44_26980"/>
<reference evidence="3 4" key="1">
    <citation type="submission" date="2019-02" db="EMBL/GenBank/DDBJ databases">
        <title>Deep-cultivation of Planctomycetes and their phenomic and genomic characterization uncovers novel biology.</title>
        <authorList>
            <person name="Wiegand S."/>
            <person name="Jogler M."/>
            <person name="Boedeker C."/>
            <person name="Pinto D."/>
            <person name="Vollmers J."/>
            <person name="Rivas-Marin E."/>
            <person name="Kohn T."/>
            <person name="Peeters S.H."/>
            <person name="Heuer A."/>
            <person name="Rast P."/>
            <person name="Oberbeckmann S."/>
            <person name="Bunk B."/>
            <person name="Jeske O."/>
            <person name="Meyerdierks A."/>
            <person name="Storesund J.E."/>
            <person name="Kallscheuer N."/>
            <person name="Luecker S."/>
            <person name="Lage O.M."/>
            <person name="Pohl T."/>
            <person name="Merkel B.J."/>
            <person name="Hornburger P."/>
            <person name="Mueller R.-W."/>
            <person name="Bruemmer F."/>
            <person name="Labrenz M."/>
            <person name="Spormann A.M."/>
            <person name="Op den Camp H."/>
            <person name="Overmann J."/>
            <person name="Amann R."/>
            <person name="Jetten M.S.M."/>
            <person name="Mascher T."/>
            <person name="Medema M.H."/>
            <person name="Devos D.P."/>
            <person name="Kaster A.-K."/>
            <person name="Ovreas L."/>
            <person name="Rohde M."/>
            <person name="Galperin M.Y."/>
            <person name="Jogler C."/>
        </authorList>
    </citation>
    <scope>NUCLEOTIDE SEQUENCE [LARGE SCALE GENOMIC DNA]</scope>
    <source>
        <strain evidence="3 4">Pan44</strain>
    </source>
</reference>
<protein>
    <recommendedName>
        <fullName evidence="5">DUF3987 domain-containing protein</fullName>
    </recommendedName>
</protein>
<proteinExistence type="predicted"/>
<dbReference type="InterPro" id="IPR025048">
    <property type="entry name" value="DUF3987"/>
</dbReference>
<feature type="compositionally biased region" description="Polar residues" evidence="2">
    <location>
        <begin position="1"/>
        <end position="11"/>
    </location>
</feature>
<feature type="region of interest" description="Disordered" evidence="2">
    <location>
        <begin position="1"/>
        <end position="27"/>
    </location>
</feature>
<dbReference type="Pfam" id="PF13148">
    <property type="entry name" value="DUF3987"/>
    <property type="match status" value="1"/>
</dbReference>
<dbReference type="EMBL" id="CP036271">
    <property type="protein sequence ID" value="QDT54663.1"/>
    <property type="molecule type" value="Genomic_DNA"/>
</dbReference>